<comment type="caution">
    <text evidence="8">The sequence shown here is derived from an EMBL/GenBank/DDBJ whole genome shotgun (WGS) entry which is preliminary data.</text>
</comment>
<evidence type="ECO:0000256" key="4">
    <source>
        <dbReference type="ARBA" id="ARBA00022553"/>
    </source>
</evidence>
<protein>
    <submittedName>
        <fullName evidence="8">Phenylacetate--CoA ligase family protein</fullName>
    </submittedName>
</protein>
<dbReference type="GO" id="GO:0016878">
    <property type="term" value="F:acid-thiol ligase activity"/>
    <property type="evidence" value="ECO:0007669"/>
    <property type="project" value="UniProtKB-ARBA"/>
</dbReference>
<organism evidence="8">
    <name type="scientific">Ignisphaera aggregans</name>
    <dbReference type="NCBI Taxonomy" id="334771"/>
    <lineage>
        <taxon>Archaea</taxon>
        <taxon>Thermoproteota</taxon>
        <taxon>Thermoprotei</taxon>
        <taxon>Desulfurococcales</taxon>
        <taxon>Desulfurococcaceae</taxon>
        <taxon>Ignisphaera</taxon>
    </lineage>
</organism>
<reference evidence="8" key="1">
    <citation type="journal article" date="2020" name="mSystems">
        <title>Genome- and Community-Level Interaction Insights into Carbon Utilization and Element Cycling Functions of Hydrothermarchaeota in Hydrothermal Sediment.</title>
        <authorList>
            <person name="Zhou Z."/>
            <person name="Liu Y."/>
            <person name="Xu W."/>
            <person name="Pan J."/>
            <person name="Luo Z.H."/>
            <person name="Li M."/>
        </authorList>
    </citation>
    <scope>NUCLEOTIDE SEQUENCE</scope>
    <source>
        <strain evidence="8">SpSt-667</strain>
    </source>
</reference>
<name>A0A832CS89_9CREN</name>
<dbReference type="EMBL" id="DTCK01000046">
    <property type="protein sequence ID" value="HGQ36768.1"/>
    <property type="molecule type" value="Genomic_DNA"/>
</dbReference>
<dbReference type="SUPFAM" id="SSF56801">
    <property type="entry name" value="Acetyl-CoA synthetase-like"/>
    <property type="match status" value="1"/>
</dbReference>
<keyword evidence="3" id="KW-0596">Phosphopantetheine</keyword>
<evidence type="ECO:0000256" key="2">
    <source>
        <dbReference type="ARBA" id="ARBA00011245"/>
    </source>
</evidence>
<dbReference type="FunFam" id="3.40.50.12780:FF:000016">
    <property type="entry name" value="Phenylacetate-coenzyme A ligase"/>
    <property type="match status" value="1"/>
</dbReference>
<feature type="non-terminal residue" evidence="8">
    <location>
        <position position="296"/>
    </location>
</feature>
<gene>
    <name evidence="8" type="ORF">ENU41_08880</name>
</gene>
<dbReference type="Gene3D" id="3.40.50.12780">
    <property type="entry name" value="N-terminal domain of ligase-like"/>
    <property type="match status" value="1"/>
</dbReference>
<dbReference type="InterPro" id="IPR000873">
    <property type="entry name" value="AMP-dep_synth/lig_dom"/>
</dbReference>
<evidence type="ECO:0000256" key="6">
    <source>
        <dbReference type="ARBA" id="ARBA00022741"/>
    </source>
</evidence>
<evidence type="ECO:0000256" key="3">
    <source>
        <dbReference type="ARBA" id="ARBA00022450"/>
    </source>
</evidence>
<keyword evidence="5 8" id="KW-0436">Ligase</keyword>
<proteinExistence type="predicted"/>
<dbReference type="InterPro" id="IPR042099">
    <property type="entry name" value="ANL_N_sf"/>
</dbReference>
<comment type="subunit">
    <text evidence="2">Monomer.</text>
</comment>
<dbReference type="PANTHER" id="PTHR43439:SF2">
    <property type="entry name" value="ENZYME, PUTATIVE (JCVI)-RELATED"/>
    <property type="match status" value="1"/>
</dbReference>
<dbReference type="GO" id="GO:0000166">
    <property type="term" value="F:nucleotide binding"/>
    <property type="evidence" value="ECO:0007669"/>
    <property type="project" value="UniProtKB-KW"/>
</dbReference>
<dbReference type="AlphaFoldDB" id="A0A832CS89"/>
<dbReference type="GO" id="GO:0016405">
    <property type="term" value="F:CoA-ligase activity"/>
    <property type="evidence" value="ECO:0007669"/>
    <property type="project" value="UniProtKB-ARBA"/>
</dbReference>
<accession>A0A832CS89</accession>
<evidence type="ECO:0000313" key="8">
    <source>
        <dbReference type="EMBL" id="HGQ36768.1"/>
    </source>
</evidence>
<dbReference type="Pfam" id="PF00501">
    <property type="entry name" value="AMP-binding"/>
    <property type="match status" value="1"/>
</dbReference>
<dbReference type="PANTHER" id="PTHR43439">
    <property type="entry name" value="PHENYLACETATE-COENZYME A LIGASE"/>
    <property type="match status" value="1"/>
</dbReference>
<feature type="domain" description="AMP-dependent synthetase/ligase" evidence="7">
    <location>
        <begin position="92"/>
        <end position="288"/>
    </location>
</feature>
<keyword evidence="6" id="KW-0547">Nucleotide-binding</keyword>
<evidence type="ECO:0000256" key="5">
    <source>
        <dbReference type="ARBA" id="ARBA00022598"/>
    </source>
</evidence>
<evidence type="ECO:0000259" key="7">
    <source>
        <dbReference type="Pfam" id="PF00501"/>
    </source>
</evidence>
<evidence type="ECO:0000256" key="1">
    <source>
        <dbReference type="ARBA" id="ARBA00005211"/>
    </source>
</evidence>
<dbReference type="InterPro" id="IPR051414">
    <property type="entry name" value="Adenylate-forming_Reductase"/>
</dbReference>
<comment type="pathway">
    <text evidence="1">Aromatic compound metabolism.</text>
</comment>
<dbReference type="GO" id="GO:0032787">
    <property type="term" value="P:monocarboxylic acid metabolic process"/>
    <property type="evidence" value="ECO:0007669"/>
    <property type="project" value="UniProtKB-ARBA"/>
</dbReference>
<keyword evidence="4" id="KW-0597">Phosphoprotein</keyword>
<sequence length="296" mass="33385">MEVLYWSSLEVISHNDLEKIQLERLKMQIKKVFENCYYYRKKMKEVGLSPEDIKSFEDLKKLPFTTKDDLRNTYPYGALAVDLSEVVEVHGSSGTTGKPTVSLYTAKDIENWSELMARSLTAIGITKKDILFIAYNYHMFTGGFGFHYGALKIGATAIPGGVGYTQRQVMLVKDLGVTMLTSVPNYALRLAEVAFELGIDPAKDTKVRKGMFGAAPWSEEMRSRIERVWDMHAYDMYGMSELYGPGVASECIYKGGLHVWEDHYFVEVVDPKTGELLEPEEKGELVVTTLTKDAVP</sequence>
<dbReference type="GO" id="GO:0042537">
    <property type="term" value="P:benzene-containing compound metabolic process"/>
    <property type="evidence" value="ECO:0007669"/>
    <property type="project" value="UniProtKB-ARBA"/>
</dbReference>